<name>A0AC35GBU9_9BILA</name>
<organism evidence="1 2">
    <name type="scientific">Panagrolaimus sp. PS1159</name>
    <dbReference type="NCBI Taxonomy" id="55785"/>
    <lineage>
        <taxon>Eukaryota</taxon>
        <taxon>Metazoa</taxon>
        <taxon>Ecdysozoa</taxon>
        <taxon>Nematoda</taxon>
        <taxon>Chromadorea</taxon>
        <taxon>Rhabditida</taxon>
        <taxon>Tylenchina</taxon>
        <taxon>Panagrolaimomorpha</taxon>
        <taxon>Panagrolaimoidea</taxon>
        <taxon>Panagrolaimidae</taxon>
        <taxon>Panagrolaimus</taxon>
    </lineage>
</organism>
<protein>
    <submittedName>
        <fullName evidence="2">Uncharacterized protein</fullName>
    </submittedName>
</protein>
<reference evidence="2" key="1">
    <citation type="submission" date="2022-11" db="UniProtKB">
        <authorList>
            <consortium name="WormBaseParasite"/>
        </authorList>
    </citation>
    <scope>IDENTIFICATION</scope>
</reference>
<dbReference type="WBParaSite" id="PS1159_v2.g3263.t1">
    <property type="protein sequence ID" value="PS1159_v2.g3263.t1"/>
    <property type="gene ID" value="PS1159_v2.g3263"/>
</dbReference>
<sequence length="84" mass="9992">MSFKFAEVGCDIEKPDHEEKRPIKHLTLSNDEMRQMQRKFEKLAEMEANYVSEFASNKTAVNGFQTLSQLIWKISNWREKMRLP</sequence>
<evidence type="ECO:0000313" key="1">
    <source>
        <dbReference type="Proteomes" id="UP000887580"/>
    </source>
</evidence>
<proteinExistence type="predicted"/>
<evidence type="ECO:0000313" key="2">
    <source>
        <dbReference type="WBParaSite" id="PS1159_v2.g3263.t1"/>
    </source>
</evidence>
<dbReference type="Proteomes" id="UP000887580">
    <property type="component" value="Unplaced"/>
</dbReference>
<accession>A0AC35GBU9</accession>